<dbReference type="PROSITE" id="PS51328">
    <property type="entry name" value="L_LECTIN_LIKE"/>
    <property type="match status" value="1"/>
</dbReference>
<dbReference type="InterPro" id="IPR005052">
    <property type="entry name" value="Lectin_leg"/>
</dbReference>
<accession>A0AAD5T366</accession>
<sequence>MASALSSHSFTWPFLDVPFGNSNFDYGGDAIINLKDRRIVLTPDEPHHSGWIWSKQQLVSTAWTSTFEFAISGKHGLFHGDGFAFWFTRNRGAVSTPSGPVFGNIDNYVGLAVIFDTFKNSKQLVSHKFPYVSVSIGDGIKGYHFESDNIENELGGCSIDGLLRNANLRTLARVEYVKEEYLRVLKHNNLQAVEESTNFDLFYSTSKVSLNLNGDDKSSWKECTLIKNASLPTFGYMGFTARTGAASDHHEIISLETNGISNVIIYKNFELQA</sequence>
<dbReference type="PANTHER" id="PTHR12223">
    <property type="entry name" value="VESICULAR MANNOSE-BINDING LECTIN"/>
    <property type="match status" value="1"/>
</dbReference>
<keyword evidence="8" id="KW-1185">Reference proteome</keyword>
<dbReference type="CDD" id="cd07308">
    <property type="entry name" value="lectin_leg-like"/>
    <property type="match status" value="1"/>
</dbReference>
<dbReference type="GO" id="GO:0000139">
    <property type="term" value="C:Golgi membrane"/>
    <property type="evidence" value="ECO:0007669"/>
    <property type="project" value="TreeGrafter"/>
</dbReference>
<dbReference type="Pfam" id="PF03388">
    <property type="entry name" value="Lectin_leg-like"/>
    <property type="match status" value="1"/>
</dbReference>
<dbReference type="GO" id="GO:0005789">
    <property type="term" value="C:endoplasmic reticulum membrane"/>
    <property type="evidence" value="ECO:0007669"/>
    <property type="project" value="TreeGrafter"/>
</dbReference>
<dbReference type="SUPFAM" id="SSF49899">
    <property type="entry name" value="Concanavalin A-like lectins/glucanases"/>
    <property type="match status" value="1"/>
</dbReference>
<dbReference type="EMBL" id="JADGJH010000494">
    <property type="protein sequence ID" value="KAJ3127775.1"/>
    <property type="molecule type" value="Genomic_DNA"/>
</dbReference>
<dbReference type="Gene3D" id="2.60.120.200">
    <property type="match status" value="1"/>
</dbReference>
<protein>
    <recommendedName>
        <fullName evidence="6">L-type lectin-like domain-containing protein</fullName>
    </recommendedName>
</protein>
<gene>
    <name evidence="7" type="ORF">HK100_009554</name>
</gene>
<dbReference type="GO" id="GO:0005537">
    <property type="term" value="F:D-mannose binding"/>
    <property type="evidence" value="ECO:0007669"/>
    <property type="project" value="TreeGrafter"/>
</dbReference>
<evidence type="ECO:0000259" key="6">
    <source>
        <dbReference type="PROSITE" id="PS51328"/>
    </source>
</evidence>
<keyword evidence="5" id="KW-0472">Membrane</keyword>
<dbReference type="GO" id="GO:0030134">
    <property type="term" value="C:COPII-coated ER to Golgi transport vesicle"/>
    <property type="evidence" value="ECO:0007669"/>
    <property type="project" value="TreeGrafter"/>
</dbReference>
<name>A0AAD5T366_9FUNG</name>
<evidence type="ECO:0000313" key="7">
    <source>
        <dbReference type="EMBL" id="KAJ3127775.1"/>
    </source>
</evidence>
<reference evidence="7" key="1">
    <citation type="submission" date="2020-05" db="EMBL/GenBank/DDBJ databases">
        <title>Phylogenomic resolution of chytrid fungi.</title>
        <authorList>
            <person name="Stajich J.E."/>
            <person name="Amses K."/>
            <person name="Simmons R."/>
            <person name="Seto K."/>
            <person name="Myers J."/>
            <person name="Bonds A."/>
            <person name="Quandt C.A."/>
            <person name="Barry K."/>
            <person name="Liu P."/>
            <person name="Grigoriev I."/>
            <person name="Longcore J.E."/>
            <person name="James T.Y."/>
        </authorList>
    </citation>
    <scope>NUCLEOTIDE SEQUENCE</scope>
    <source>
        <strain evidence="7">JEL0513</strain>
    </source>
</reference>
<evidence type="ECO:0000256" key="5">
    <source>
        <dbReference type="ARBA" id="ARBA00023136"/>
    </source>
</evidence>
<organism evidence="7 8">
    <name type="scientific">Physocladia obscura</name>
    <dbReference type="NCBI Taxonomy" id="109957"/>
    <lineage>
        <taxon>Eukaryota</taxon>
        <taxon>Fungi</taxon>
        <taxon>Fungi incertae sedis</taxon>
        <taxon>Chytridiomycota</taxon>
        <taxon>Chytridiomycota incertae sedis</taxon>
        <taxon>Chytridiomycetes</taxon>
        <taxon>Chytridiales</taxon>
        <taxon>Chytriomycetaceae</taxon>
        <taxon>Physocladia</taxon>
    </lineage>
</organism>
<evidence type="ECO:0000313" key="8">
    <source>
        <dbReference type="Proteomes" id="UP001211907"/>
    </source>
</evidence>
<dbReference type="GO" id="GO:0006888">
    <property type="term" value="P:endoplasmic reticulum to Golgi vesicle-mediated transport"/>
    <property type="evidence" value="ECO:0007669"/>
    <property type="project" value="TreeGrafter"/>
</dbReference>
<evidence type="ECO:0000256" key="3">
    <source>
        <dbReference type="ARBA" id="ARBA00022729"/>
    </source>
</evidence>
<keyword evidence="3" id="KW-0732">Signal</keyword>
<dbReference type="GO" id="GO:0005793">
    <property type="term" value="C:endoplasmic reticulum-Golgi intermediate compartment"/>
    <property type="evidence" value="ECO:0007669"/>
    <property type="project" value="TreeGrafter"/>
</dbReference>
<evidence type="ECO:0000256" key="1">
    <source>
        <dbReference type="ARBA" id="ARBA00004479"/>
    </source>
</evidence>
<proteinExistence type="predicted"/>
<dbReference type="InterPro" id="IPR051136">
    <property type="entry name" value="Intracellular_Lectin-GPT"/>
</dbReference>
<dbReference type="PANTHER" id="PTHR12223:SF45">
    <property type="entry name" value="RE50040P"/>
    <property type="match status" value="1"/>
</dbReference>
<dbReference type="AlphaFoldDB" id="A0AAD5T366"/>
<evidence type="ECO:0000256" key="4">
    <source>
        <dbReference type="ARBA" id="ARBA00022989"/>
    </source>
</evidence>
<comment type="caution">
    <text evidence="7">The sequence shown here is derived from an EMBL/GenBank/DDBJ whole genome shotgun (WGS) entry which is preliminary data.</text>
</comment>
<dbReference type="InterPro" id="IPR013320">
    <property type="entry name" value="ConA-like_dom_sf"/>
</dbReference>
<evidence type="ECO:0000256" key="2">
    <source>
        <dbReference type="ARBA" id="ARBA00022692"/>
    </source>
</evidence>
<dbReference type="Proteomes" id="UP001211907">
    <property type="component" value="Unassembled WGS sequence"/>
</dbReference>
<comment type="subcellular location">
    <subcellularLocation>
        <location evidence="1">Membrane</location>
        <topology evidence="1">Single-pass type I membrane protein</topology>
    </subcellularLocation>
</comment>
<feature type="domain" description="L-type lectin-like" evidence="6">
    <location>
        <begin position="2"/>
        <end position="260"/>
    </location>
</feature>
<keyword evidence="2" id="KW-0812">Transmembrane</keyword>
<keyword evidence="4" id="KW-1133">Transmembrane helix</keyword>